<sequence length="38" mass="4377">MPFIMKKTETSPIRLVFLLKILLLFGNSPQVGIFLEEL</sequence>
<comment type="caution">
    <text evidence="1">The sequence shown here is derived from an EMBL/GenBank/DDBJ whole genome shotgun (WGS) entry which is preliminary data.</text>
</comment>
<name>A0A0A0DI32_9STRE</name>
<gene>
    <name evidence="1" type="ORF">SSIN_0499</name>
</gene>
<dbReference type="AlphaFoldDB" id="A0A0A0DI32"/>
<protein>
    <submittedName>
        <fullName evidence="1">Uncharacterized protein</fullName>
    </submittedName>
</protein>
<dbReference type="EMBL" id="JPEN01000038">
    <property type="protein sequence ID" value="KGM37705.1"/>
    <property type="molecule type" value="Genomic_DNA"/>
</dbReference>
<dbReference type="PATRIC" id="fig|176090.4.peg.493"/>
<proteinExistence type="predicted"/>
<accession>A0A0A0DI32</accession>
<evidence type="ECO:0000313" key="2">
    <source>
        <dbReference type="Proteomes" id="UP000030019"/>
    </source>
</evidence>
<reference evidence="1 2" key="1">
    <citation type="submission" date="2014-06" db="EMBL/GenBank/DDBJ databases">
        <authorList>
            <person name="Teng J.L."/>
            <person name="Huang Y."/>
            <person name="Tse H."/>
            <person name="Lau S.K."/>
            <person name="Woo P.C."/>
        </authorList>
    </citation>
    <scope>NUCLEOTIDE SEQUENCE [LARGE SCALE GENOMIC DNA]</scope>
    <source>
        <strain evidence="1 2">HKU4</strain>
    </source>
</reference>
<evidence type="ECO:0000313" key="1">
    <source>
        <dbReference type="EMBL" id="KGM37705.1"/>
    </source>
</evidence>
<organism evidence="1 2">
    <name type="scientific">Streptococcus sinensis</name>
    <dbReference type="NCBI Taxonomy" id="176090"/>
    <lineage>
        <taxon>Bacteria</taxon>
        <taxon>Bacillati</taxon>
        <taxon>Bacillota</taxon>
        <taxon>Bacilli</taxon>
        <taxon>Lactobacillales</taxon>
        <taxon>Streptococcaceae</taxon>
        <taxon>Streptococcus</taxon>
    </lineage>
</organism>
<dbReference type="Proteomes" id="UP000030019">
    <property type="component" value="Unassembled WGS sequence"/>
</dbReference>
<keyword evidence="2" id="KW-1185">Reference proteome</keyword>